<proteinExistence type="predicted"/>
<dbReference type="RefSeq" id="WP_069469358.1">
    <property type="nucleotide sequence ID" value="NZ_CP017107.1"/>
</dbReference>
<dbReference type="Proteomes" id="UP000094723">
    <property type="component" value="Chromosome"/>
</dbReference>
<name>A0A1D7TSR5_9LACO</name>
<protein>
    <submittedName>
        <fullName evidence="1">Uncharacterized protein</fullName>
    </submittedName>
</protein>
<evidence type="ECO:0000313" key="2">
    <source>
        <dbReference type="Proteomes" id="UP000094723"/>
    </source>
</evidence>
<dbReference type="EMBL" id="CP017107">
    <property type="protein sequence ID" value="AOO74008.1"/>
    <property type="molecule type" value="Genomic_DNA"/>
</dbReference>
<accession>A0A1D7TSR5</accession>
<sequence length="86" mass="10069">MSKVYIVSDKNQNRIKNLIDINILKIRKGPTLFMTPFKTTAIQLAKLYKYSANSEDVVIDEYEPLRDIFIISKSWTLKELEDENSK</sequence>
<organism evidence="1 2">
    <name type="scientific">Ligilactobacillus salivarius</name>
    <dbReference type="NCBI Taxonomy" id="1624"/>
    <lineage>
        <taxon>Bacteria</taxon>
        <taxon>Bacillati</taxon>
        <taxon>Bacillota</taxon>
        <taxon>Bacilli</taxon>
        <taxon>Lactobacillales</taxon>
        <taxon>Lactobacillaceae</taxon>
        <taxon>Ligilactobacillus</taxon>
    </lineage>
</organism>
<gene>
    <name evidence="1" type="ORF">BHF65_07190</name>
</gene>
<dbReference type="AlphaFoldDB" id="A0A1D7TSR5"/>
<evidence type="ECO:0000313" key="1">
    <source>
        <dbReference type="EMBL" id="AOO74008.1"/>
    </source>
</evidence>
<reference evidence="1 2" key="1">
    <citation type="submission" date="2016-09" db="EMBL/GenBank/DDBJ databases">
        <title>Complete Genome Sequence of Lactobacillus salivarius Jin.</title>
        <authorList>
            <person name="Jin N."/>
            <person name="Li C."/>
            <person name="Wang M."/>
            <person name="Ren D."/>
            <person name="Di Y."/>
            <person name="Pan R."/>
            <person name="Du S."/>
            <person name="Lu H."/>
            <person name="Li X."/>
            <person name="Tian M."/>
        </authorList>
    </citation>
    <scope>NUCLEOTIDE SEQUENCE [LARGE SCALE GENOMIC DNA]</scope>
    <source>
        <strain evidence="1 2">CICC 23174</strain>
    </source>
</reference>